<dbReference type="EMBL" id="JH717913">
    <property type="protein sequence ID" value="EWZ29320.1"/>
    <property type="molecule type" value="Genomic_DNA"/>
</dbReference>
<proteinExistence type="predicted"/>
<gene>
    <name evidence="1" type="ORF">FOZG_16950</name>
</gene>
<dbReference type="AlphaFoldDB" id="W9JI58"/>
<dbReference type="VEuPathDB" id="FungiDB:FOZG_16950"/>
<dbReference type="Proteomes" id="UP000030766">
    <property type="component" value="Unassembled WGS sequence"/>
</dbReference>
<sequence>MALEKTKPSTLEIHHIHSCYCLLFLIPSYLSLHPPIKPRRTMKAVTILLSIRLAVGAMATDMCSTYSRTPCICPAGTEYAQSASWAVVGANAKDVEELMNDYFECGWRGSVPYETLGPNNHPGKSVRVTTFKTLQGIFNFSEILTDQRVQSDGSFIQKFEYLSTIPGSNKNGTQTPWGGYWITITADHIFGNETLIRWSTYLCSRGYVNDFNKFHEIAFNGAINTLQSEGKVNGINVAAFSI</sequence>
<accession>W9JI58</accession>
<protein>
    <submittedName>
        <fullName evidence="1">Uncharacterized protein</fullName>
    </submittedName>
</protein>
<reference evidence="1" key="1">
    <citation type="submission" date="2011-06" db="EMBL/GenBank/DDBJ databases">
        <title>The Genome Sequence of Fusarium oxysporum Fo47.</title>
        <authorList>
            <consortium name="The Broad Institute Genome Sequencing Platform"/>
            <person name="Ma L.-J."/>
            <person name="Gale L.R."/>
            <person name="Schwartz D.C."/>
            <person name="Zhou S."/>
            <person name="Corby-Kistler H."/>
            <person name="Young S.K."/>
            <person name="Zeng Q."/>
            <person name="Gargeya S."/>
            <person name="Fitzgerald M."/>
            <person name="Haas B."/>
            <person name="Abouelleil A."/>
            <person name="Alvarado L."/>
            <person name="Arachchi H.M."/>
            <person name="Berlin A."/>
            <person name="Brown A."/>
            <person name="Chapman S.B."/>
            <person name="Chen Z."/>
            <person name="Dunbar C."/>
            <person name="Freedman E."/>
            <person name="Gearin G."/>
            <person name="Gellesch M."/>
            <person name="Goldberg J."/>
            <person name="Griggs A."/>
            <person name="Gujja S."/>
            <person name="Heiman D."/>
            <person name="Howarth C."/>
            <person name="Larson L."/>
            <person name="Lui A."/>
            <person name="MacDonald P.J.P."/>
            <person name="Mehta T."/>
            <person name="Montmayeur A."/>
            <person name="Murphy C."/>
            <person name="Neiman D."/>
            <person name="Pearson M."/>
            <person name="Priest M."/>
            <person name="Roberts A."/>
            <person name="Saif S."/>
            <person name="Shea T."/>
            <person name="Shenoy N."/>
            <person name="Sisk P."/>
            <person name="Stolte C."/>
            <person name="Sykes S."/>
            <person name="Wortman J."/>
            <person name="Nusbaum C."/>
            <person name="Birren B."/>
        </authorList>
    </citation>
    <scope>NUCLEOTIDE SEQUENCE [LARGE SCALE GENOMIC DNA]</scope>
    <source>
        <strain evidence="1">Fo47</strain>
    </source>
</reference>
<organism evidence="1">
    <name type="scientific">Fusarium oxysporum Fo47</name>
    <dbReference type="NCBI Taxonomy" id="660027"/>
    <lineage>
        <taxon>Eukaryota</taxon>
        <taxon>Fungi</taxon>
        <taxon>Dikarya</taxon>
        <taxon>Ascomycota</taxon>
        <taxon>Pezizomycotina</taxon>
        <taxon>Sordariomycetes</taxon>
        <taxon>Hypocreomycetidae</taxon>
        <taxon>Hypocreales</taxon>
        <taxon>Nectriaceae</taxon>
        <taxon>Fusarium</taxon>
        <taxon>Fusarium oxysporum species complex</taxon>
    </lineage>
</organism>
<dbReference type="HOGENOM" id="CLU_108995_0_0_1"/>
<reference evidence="1" key="2">
    <citation type="submission" date="2012-06" db="EMBL/GenBank/DDBJ databases">
        <title>Annotation of the Genome Sequence of Fusarium oxysporum Fo47.</title>
        <authorList>
            <consortium name="The Broad Institute Genomics Platform"/>
            <person name="Ma L.-J."/>
            <person name="Corby-Kistler H."/>
            <person name="Broz K."/>
            <person name="Gale L.R."/>
            <person name="Jonkers W."/>
            <person name="O'Donnell K."/>
            <person name="Ploetz R."/>
            <person name="Steinberg C."/>
            <person name="Schwartz D.C."/>
            <person name="VanEtten H."/>
            <person name="Zhou S."/>
            <person name="Young S.K."/>
            <person name="Zeng Q."/>
            <person name="Gargeya S."/>
            <person name="Fitzgerald M."/>
            <person name="Abouelleil A."/>
            <person name="Alvarado L."/>
            <person name="Chapman S.B."/>
            <person name="Gainer-Dewar J."/>
            <person name="Goldberg J."/>
            <person name="Griggs A."/>
            <person name="Gujja S."/>
            <person name="Hansen M."/>
            <person name="Howarth C."/>
            <person name="Imamovic A."/>
            <person name="Ireland A."/>
            <person name="Larimer J."/>
            <person name="McCowan C."/>
            <person name="Murphy C."/>
            <person name="Pearson M."/>
            <person name="Poon T.W."/>
            <person name="Priest M."/>
            <person name="Roberts A."/>
            <person name="Saif S."/>
            <person name="Shea T."/>
            <person name="Sykes S."/>
            <person name="Wortman J."/>
            <person name="Nusbaum C."/>
            <person name="Birren B."/>
        </authorList>
    </citation>
    <scope>NUCLEOTIDE SEQUENCE</scope>
    <source>
        <strain evidence="1">Fo47</strain>
    </source>
</reference>
<name>W9JI58_FUSOX</name>
<evidence type="ECO:0000313" key="1">
    <source>
        <dbReference type="EMBL" id="EWZ29320.1"/>
    </source>
</evidence>